<dbReference type="InterPro" id="IPR045864">
    <property type="entry name" value="aa-tRNA-synth_II/BPL/LPL"/>
</dbReference>
<dbReference type="Gene3D" id="3.10.110.10">
    <property type="entry name" value="Ubiquitin Conjugating Enzyme"/>
    <property type="match status" value="2"/>
</dbReference>
<dbReference type="CDD" id="cd14046">
    <property type="entry name" value="STKc_EIF2AK4_GCN2_rpt2"/>
    <property type="match status" value="1"/>
</dbReference>
<sequence length="1940" mass="219200">MAGKQPGVWKTPLTLNNDTNDSSFPGLQPTASPEVNHKIEYEELQQNEILALEAIYGDDFVMHSETQSAWKKTEPHFDIRIKASKDEDFACTLSFVMTATYPKSPPLVTLKKHDLKEVTQFKIQKFLETKPKIFAQDEQEMIDQIVEGVRDILEDAAQAKADGKHLPSLEEERERHEAYLAKLAQEKKEEEERKKMEETQEEERVMAEMLQQQIDRQKQKAKESKRRPNGNSHQELTSSTETDEMIEFDQFCNTTDKSGNTIVFKSVAGKCEPRQGPVSIVYTVRPVLANGQGSLTMALKETILRNTSKDSKEFKLQLQSLESRLQDLKTVKRIQHRHLVDVLDFRVQAGLATNPTVANAWTISVLSPLAEKGPLEELLELAGQIEIGKVRSWTRDLLDALNFLHNKNIAHQDIHPGNILLFREATGEIIPKISDAWYQREIHSINSHKPGLPGLHTAKSAYWLPPEIAGTSKPQYTFKTDIWDFGVVFVQMIFGLDVLRTYSSPKNLMESVTLSHSLHELVSRFFREDKQKRPRAFELGSSEFLATDAPVLFDDTSALLSSSPATSFQPIPKFRRDSTTHRGPSLSRYTEDFVEEGRLGKGGFGEVVKARKKLDGQIYAIKKITQRSQASLTEILKEVRLLSQLSHPAVVRYYNTWVEEITDQGDTEDDTSTGYITEENTQGTESVGIDIQFATSTGGLDFISSNAGADYGFEESDEDEDDSEQDSEQEDSSDEDDESLDEMSIHRVVSPDKERNAMFQRRARYQRSYRTILYISMEYCEKRTLRDLIARNLYKNTAEIWRLFRQVLEGLAHIHGLSIVHRDLKPENIFISSSSDGIDNVKIGDFGLATSGQFSVEKSTTANTLETDDMTRSIGTAYYSAPEVRSTVNGIYSTKVDMYSLGIIFFEMCYLPIMGMQKADVLGQLRRPQPVLPSDFKPAEKAQTEIVLSLVNHNPKERPSSTDLLKSGKLPVQMESETIRRTLAGLADPSSPYYRKMLSTLFAKRMEPAKNYAWDMSSANMSPQELLNQGLVKQELVSIFRRHGALETPRGIIYPKSTHYGDNAVQLLDPNGNVLQLPYDLTLGNARIMAKQTNGPVVQRTFTFGNVFRDKQDMGQPLMFGEVDFDIVTTDTLDLALKEAEVLKVIDEIIHTFPSLSTAAMCFHLGHSDLLHLIFEHCGIEPASRSGAADVLSKLNIHNYTWQKIRIELRSPTVGVSATSVDELQKFDFRDTPNKTFAKLKTLFEGSDMYQRASPTIAHLKEVVEYCKHLSVGTKVYINPLNSLKEAFYTGGVLFSCLYDKKVKDVFAAGGRYDQLIKEHRPKVGSQFGERHAVGFSLAWERLAKPPKSGGRPFLKKAEDESNSIFNTRRCDCLVASFDAAVLRSSGVEILQTLWAHDISAEMAKDARSPEDLMSKHRDETYSWIIIIKQDSILKIKSMGRKDVPDADMPSTQLLAWLRNEIRERDSRSVVKLRGNSTTDSNSGDKESEQEVRVLVAQTRSKKFNRRTVVEQAQVSASSLVRSFLEGPVLAIETTDQVMDLMRETCLSEPDGWRQVEHSVTNTEKKYIREIHDQLDTWRDTYKKKNGSRHAFLYNFRSGNCVYYDLVFFTEAGTRRGKAGANRACVSVRHGMMAGMTTVTGWQNRESGTQTGSANEAKRVPLHITWILPQNTKTNTTVAAAAASYHLAPIAEAANAGLLILLPPLLDRPFHALVIMAQKRLMQELIPLQKEKWVDIETDESNLLRWKVGLWVVNPDSAWHGAYLKAEMKFPNDYPYQPPSFKFLTKSICHPNVYTDGALCISILHKPGEDEHSGELASERWNVLHGVESVLRSVLLLLDDPEINSPANVDASVLYRDNRADYNRQAKEIVDKSQKDIPSGSRMPTTDELTTAPQKPVDDDADFWNMTDEEFNFGGSDSEEDMEDFDDDDEDDDDDVRDRN</sequence>
<dbReference type="InterPro" id="IPR000608">
    <property type="entry name" value="UBC"/>
</dbReference>
<name>A0AAN6CAP4_FUSAU</name>
<evidence type="ECO:0000313" key="16">
    <source>
        <dbReference type="EMBL" id="KAF5248070.1"/>
    </source>
</evidence>
<feature type="region of interest" description="Disordered" evidence="12">
    <location>
        <begin position="1469"/>
        <end position="1491"/>
    </location>
</feature>
<comment type="similarity">
    <text evidence="7">Belongs to the protein kinase superfamily. Ser/Thr protein kinase family. GCN2 subfamily.</text>
</comment>
<dbReference type="FunFam" id="3.10.110.10:FF:000050">
    <property type="entry name" value="eIF-2-alpha kinase GCN2"/>
    <property type="match status" value="1"/>
</dbReference>
<feature type="compositionally biased region" description="Basic and acidic residues" evidence="12">
    <location>
        <begin position="184"/>
        <end position="206"/>
    </location>
</feature>
<dbReference type="InterPro" id="IPR011009">
    <property type="entry name" value="Kinase-like_dom_sf"/>
</dbReference>
<keyword evidence="17" id="KW-1185">Reference proteome</keyword>
<accession>A0AAN6CAP4</accession>
<evidence type="ECO:0000259" key="15">
    <source>
        <dbReference type="PROSITE" id="PS50908"/>
    </source>
</evidence>
<dbReference type="InterPro" id="IPR036621">
    <property type="entry name" value="Anticodon-bd_dom_sf"/>
</dbReference>
<proteinExistence type="inferred from homology"/>
<dbReference type="GO" id="GO:0005524">
    <property type="term" value="F:ATP binding"/>
    <property type="evidence" value="ECO:0007669"/>
    <property type="project" value="UniProtKB-UniRule"/>
</dbReference>
<evidence type="ECO:0000256" key="4">
    <source>
        <dbReference type="ARBA" id="ARBA00022741"/>
    </source>
</evidence>
<evidence type="ECO:0000256" key="6">
    <source>
        <dbReference type="ARBA" id="ARBA00022840"/>
    </source>
</evidence>
<comment type="caution">
    <text evidence="16">The sequence shown here is derived from an EMBL/GenBank/DDBJ whole genome shotgun (WGS) entry which is preliminary data.</text>
</comment>
<dbReference type="PROSITE" id="PS00107">
    <property type="entry name" value="PROTEIN_KINASE_ATP"/>
    <property type="match status" value="1"/>
</dbReference>
<dbReference type="PANTHER" id="PTHR11042">
    <property type="entry name" value="EUKARYOTIC TRANSLATION INITIATION FACTOR 2-ALPHA KINASE EIF2-ALPHA KINASE -RELATED"/>
    <property type="match status" value="1"/>
</dbReference>
<feature type="region of interest" description="Disordered" evidence="12">
    <location>
        <begin position="664"/>
        <end position="688"/>
    </location>
</feature>
<protein>
    <recommendedName>
        <fullName evidence="1">non-specific serine/threonine protein kinase</fullName>
        <ecNumber evidence="1">2.7.11.1</ecNumber>
    </recommendedName>
</protein>
<dbReference type="Pfam" id="PF13393">
    <property type="entry name" value="tRNA-synt_His"/>
    <property type="match status" value="1"/>
</dbReference>
<feature type="compositionally biased region" description="Polar residues" evidence="12">
    <location>
        <begin position="229"/>
        <end position="240"/>
    </location>
</feature>
<dbReference type="FunFam" id="3.30.200.20:FF:000379">
    <property type="entry name" value="eIF-2-alpha kinase GCN2"/>
    <property type="match status" value="1"/>
</dbReference>
<dbReference type="SMART" id="SM00591">
    <property type="entry name" value="RWD"/>
    <property type="match status" value="1"/>
</dbReference>
<feature type="region of interest" description="Disordered" evidence="12">
    <location>
        <begin position="709"/>
        <end position="747"/>
    </location>
</feature>
<dbReference type="FunFam" id="1.10.510.10:FF:000821">
    <property type="entry name" value="Serine/threonine-protein kinase gcn2"/>
    <property type="match status" value="1"/>
</dbReference>
<feature type="region of interest" description="Disordered" evidence="12">
    <location>
        <begin position="184"/>
        <end position="242"/>
    </location>
</feature>
<dbReference type="Pfam" id="PF00069">
    <property type="entry name" value="Pkinase"/>
    <property type="match status" value="3"/>
</dbReference>
<keyword evidence="4 10" id="KW-0547">Nucleotide-binding</keyword>
<keyword evidence="6 10" id="KW-0067">ATP-binding</keyword>
<gene>
    <name evidence="16" type="ORF">FAUST_477</name>
</gene>
<dbReference type="PROSITE" id="PS50127">
    <property type="entry name" value="UBC_2"/>
    <property type="match status" value="1"/>
</dbReference>
<feature type="compositionally biased region" description="Acidic residues" evidence="12">
    <location>
        <begin position="712"/>
        <end position="741"/>
    </location>
</feature>
<feature type="domain" description="Protein kinase" evidence="13">
    <location>
        <begin position="267"/>
        <end position="545"/>
    </location>
</feature>
<evidence type="ECO:0000256" key="8">
    <source>
        <dbReference type="ARBA" id="ARBA00047899"/>
    </source>
</evidence>
<dbReference type="InterPro" id="IPR006575">
    <property type="entry name" value="RWD_dom"/>
</dbReference>
<feature type="compositionally biased region" description="Polar residues" evidence="12">
    <location>
        <begin position="13"/>
        <end position="32"/>
    </location>
</feature>
<dbReference type="FunFam" id="3.40.50.800:FF:000009">
    <property type="entry name" value="Eukaryotic translation initiation factor 2-alpha kinase"/>
    <property type="match status" value="1"/>
</dbReference>
<dbReference type="SMART" id="SM00220">
    <property type="entry name" value="S_TKc"/>
    <property type="match status" value="2"/>
</dbReference>
<evidence type="ECO:0000259" key="14">
    <source>
        <dbReference type="PROSITE" id="PS50127"/>
    </source>
</evidence>
<dbReference type="Gene3D" id="3.40.50.800">
    <property type="entry name" value="Anticodon-binding domain"/>
    <property type="match status" value="1"/>
</dbReference>
<dbReference type="SUPFAM" id="SSF56112">
    <property type="entry name" value="Protein kinase-like (PK-like)"/>
    <property type="match status" value="2"/>
</dbReference>
<keyword evidence="5" id="KW-0418">Kinase</keyword>
<feature type="compositionally biased region" description="Basic and acidic residues" evidence="12">
    <location>
        <begin position="1865"/>
        <end position="1875"/>
    </location>
</feature>
<keyword evidence="11" id="KW-0175">Coiled coil</keyword>
<dbReference type="InterPro" id="IPR041715">
    <property type="entry name" value="HisRS-like_core"/>
</dbReference>
<dbReference type="InterPro" id="IPR008271">
    <property type="entry name" value="Ser/Thr_kinase_AS"/>
</dbReference>
<comment type="catalytic activity">
    <reaction evidence="8">
        <text>L-threonyl-[protein] + ATP = O-phospho-L-threonyl-[protein] + ADP + H(+)</text>
        <dbReference type="Rhea" id="RHEA:46608"/>
        <dbReference type="Rhea" id="RHEA-COMP:11060"/>
        <dbReference type="Rhea" id="RHEA-COMP:11605"/>
        <dbReference type="ChEBI" id="CHEBI:15378"/>
        <dbReference type="ChEBI" id="CHEBI:30013"/>
        <dbReference type="ChEBI" id="CHEBI:30616"/>
        <dbReference type="ChEBI" id="CHEBI:61977"/>
        <dbReference type="ChEBI" id="CHEBI:456216"/>
        <dbReference type="EC" id="2.7.11.1"/>
    </reaction>
</comment>
<dbReference type="GO" id="GO:0005737">
    <property type="term" value="C:cytoplasm"/>
    <property type="evidence" value="ECO:0007669"/>
    <property type="project" value="TreeGrafter"/>
</dbReference>
<evidence type="ECO:0000256" key="9">
    <source>
        <dbReference type="ARBA" id="ARBA00048679"/>
    </source>
</evidence>
<dbReference type="Proteomes" id="UP000537989">
    <property type="component" value="Unassembled WGS sequence"/>
</dbReference>
<dbReference type="SUPFAM" id="SSF54495">
    <property type="entry name" value="UBC-like"/>
    <property type="match status" value="2"/>
</dbReference>
<evidence type="ECO:0000256" key="1">
    <source>
        <dbReference type="ARBA" id="ARBA00012513"/>
    </source>
</evidence>
<dbReference type="CDD" id="cd14012">
    <property type="entry name" value="PK_eIF2AK_GCN2_rpt1"/>
    <property type="match status" value="1"/>
</dbReference>
<dbReference type="InterPro" id="IPR000719">
    <property type="entry name" value="Prot_kinase_dom"/>
</dbReference>
<dbReference type="InterPro" id="IPR016135">
    <property type="entry name" value="UBQ-conjugating_enzyme/RWD"/>
</dbReference>
<feature type="compositionally biased region" description="Polar residues" evidence="12">
    <location>
        <begin position="672"/>
        <end position="685"/>
    </location>
</feature>
<dbReference type="SUPFAM" id="SSF55681">
    <property type="entry name" value="Class II aaRS and biotin synthetases"/>
    <property type="match status" value="1"/>
</dbReference>
<dbReference type="GO" id="GO:0007165">
    <property type="term" value="P:signal transduction"/>
    <property type="evidence" value="ECO:0007669"/>
    <property type="project" value="UniProtKB-ARBA"/>
</dbReference>
<dbReference type="PROSITE" id="PS50011">
    <property type="entry name" value="PROTEIN_KINASE_DOM"/>
    <property type="match status" value="2"/>
</dbReference>
<dbReference type="CDD" id="cd23823">
    <property type="entry name" value="RWD_GCN2"/>
    <property type="match status" value="1"/>
</dbReference>
<evidence type="ECO:0000256" key="12">
    <source>
        <dbReference type="SAM" id="MobiDB-lite"/>
    </source>
</evidence>
<evidence type="ECO:0000256" key="5">
    <source>
        <dbReference type="ARBA" id="ARBA00022777"/>
    </source>
</evidence>
<dbReference type="Gene3D" id="3.30.200.20">
    <property type="entry name" value="Phosphorylase Kinase, domain 1"/>
    <property type="match status" value="1"/>
</dbReference>
<feature type="compositionally biased region" description="Polar residues" evidence="12">
    <location>
        <begin position="1882"/>
        <end position="1893"/>
    </location>
</feature>
<feature type="coiled-coil region" evidence="11">
    <location>
        <begin position="304"/>
        <end position="331"/>
    </location>
</feature>
<dbReference type="InterPro" id="IPR024435">
    <property type="entry name" value="HisRS-related_dom"/>
</dbReference>
<keyword evidence="2" id="KW-0723">Serine/threonine-protein kinase</keyword>
<feature type="domain" description="UBC core" evidence="14">
    <location>
        <begin position="1716"/>
        <end position="1875"/>
    </location>
</feature>
<evidence type="ECO:0000256" key="11">
    <source>
        <dbReference type="SAM" id="Coils"/>
    </source>
</evidence>
<dbReference type="Pfam" id="PF00179">
    <property type="entry name" value="UQ_con"/>
    <property type="match status" value="1"/>
</dbReference>
<dbReference type="Pfam" id="PF12745">
    <property type="entry name" value="HGTP_anticodon2"/>
    <property type="match status" value="1"/>
</dbReference>
<reference evidence="16 17" key="1">
    <citation type="submission" date="2020-02" db="EMBL/GenBank/DDBJ databases">
        <title>Identification and distribution of gene clusters putatively required for synthesis of sphingolipid metabolism inhibitors in phylogenetically diverse species of the filamentous fungus Fusarium.</title>
        <authorList>
            <person name="Kim H.-S."/>
            <person name="Busman M."/>
            <person name="Brown D.W."/>
            <person name="Divon H."/>
            <person name="Uhlig S."/>
            <person name="Proctor R.H."/>
        </authorList>
    </citation>
    <scope>NUCLEOTIDE SEQUENCE [LARGE SCALE GENOMIC DNA]</scope>
    <source>
        <strain evidence="16 17">NRRL 2903</strain>
    </source>
</reference>
<dbReference type="GO" id="GO:0004694">
    <property type="term" value="F:eukaryotic translation initiation factor 2alpha kinase activity"/>
    <property type="evidence" value="ECO:0007669"/>
    <property type="project" value="UniProtKB-ARBA"/>
</dbReference>
<feature type="domain" description="Protein kinase" evidence="13">
    <location>
        <begin position="593"/>
        <end position="970"/>
    </location>
</feature>
<dbReference type="GO" id="GO:0005634">
    <property type="term" value="C:nucleus"/>
    <property type="evidence" value="ECO:0007669"/>
    <property type="project" value="TreeGrafter"/>
</dbReference>
<dbReference type="Gene3D" id="3.30.930.10">
    <property type="entry name" value="Bira Bifunctional Protein, Domain 2"/>
    <property type="match status" value="1"/>
</dbReference>
<keyword evidence="3" id="KW-0808">Transferase</keyword>
<comment type="catalytic activity">
    <reaction evidence="9">
        <text>L-seryl-[protein] + ATP = O-phospho-L-seryl-[protein] + ADP + H(+)</text>
        <dbReference type="Rhea" id="RHEA:17989"/>
        <dbReference type="Rhea" id="RHEA-COMP:9863"/>
        <dbReference type="Rhea" id="RHEA-COMP:11604"/>
        <dbReference type="ChEBI" id="CHEBI:15378"/>
        <dbReference type="ChEBI" id="CHEBI:29999"/>
        <dbReference type="ChEBI" id="CHEBI:30616"/>
        <dbReference type="ChEBI" id="CHEBI:83421"/>
        <dbReference type="ChEBI" id="CHEBI:456216"/>
        <dbReference type="EC" id="2.7.11.1"/>
    </reaction>
</comment>
<dbReference type="EC" id="2.7.11.1" evidence="1"/>
<feature type="domain" description="RWD" evidence="15">
    <location>
        <begin position="47"/>
        <end position="156"/>
    </location>
</feature>
<dbReference type="Pfam" id="PF05773">
    <property type="entry name" value="RWD"/>
    <property type="match status" value="1"/>
</dbReference>
<evidence type="ECO:0000256" key="10">
    <source>
        <dbReference type="PROSITE-ProRule" id="PRU10141"/>
    </source>
</evidence>
<evidence type="ECO:0000313" key="17">
    <source>
        <dbReference type="Proteomes" id="UP000537989"/>
    </source>
</evidence>
<dbReference type="PANTHER" id="PTHR11042:SF136">
    <property type="entry name" value="EIF-2-ALPHA KINASE GCN2"/>
    <property type="match status" value="1"/>
</dbReference>
<dbReference type="SMART" id="SM00212">
    <property type="entry name" value="UBCc"/>
    <property type="match status" value="1"/>
</dbReference>
<dbReference type="GO" id="GO:0009893">
    <property type="term" value="P:positive regulation of metabolic process"/>
    <property type="evidence" value="ECO:0007669"/>
    <property type="project" value="UniProtKB-ARBA"/>
</dbReference>
<dbReference type="PROSITE" id="PS50908">
    <property type="entry name" value="RWD"/>
    <property type="match status" value="1"/>
</dbReference>
<feature type="compositionally biased region" description="Acidic residues" evidence="12">
    <location>
        <begin position="1899"/>
        <end position="1940"/>
    </location>
</feature>
<evidence type="ECO:0000256" key="2">
    <source>
        <dbReference type="ARBA" id="ARBA00022527"/>
    </source>
</evidence>
<dbReference type="FunFam" id="3.30.930.10:FF:000074">
    <property type="entry name" value="Serine/threonine-protein kinase gcn2"/>
    <property type="match status" value="1"/>
</dbReference>
<feature type="region of interest" description="Disordered" evidence="12">
    <location>
        <begin position="1865"/>
        <end position="1940"/>
    </location>
</feature>
<feature type="binding site" evidence="10">
    <location>
        <position position="623"/>
    </location>
    <ligand>
        <name>ATP</name>
        <dbReference type="ChEBI" id="CHEBI:30616"/>
    </ligand>
</feature>
<feature type="region of interest" description="Disordered" evidence="12">
    <location>
        <begin position="1"/>
        <end position="32"/>
    </location>
</feature>
<dbReference type="InterPro" id="IPR017441">
    <property type="entry name" value="Protein_kinase_ATP_BS"/>
</dbReference>
<evidence type="ECO:0000256" key="3">
    <source>
        <dbReference type="ARBA" id="ARBA00022679"/>
    </source>
</evidence>
<evidence type="ECO:0000259" key="13">
    <source>
        <dbReference type="PROSITE" id="PS50011"/>
    </source>
</evidence>
<organism evidence="16 17">
    <name type="scientific">Fusarium austroamericanum</name>
    <dbReference type="NCBI Taxonomy" id="282268"/>
    <lineage>
        <taxon>Eukaryota</taxon>
        <taxon>Fungi</taxon>
        <taxon>Dikarya</taxon>
        <taxon>Ascomycota</taxon>
        <taxon>Pezizomycotina</taxon>
        <taxon>Sordariomycetes</taxon>
        <taxon>Hypocreomycetidae</taxon>
        <taxon>Hypocreales</taxon>
        <taxon>Nectriaceae</taxon>
        <taxon>Fusarium</taxon>
    </lineage>
</organism>
<dbReference type="Gene3D" id="1.10.510.10">
    <property type="entry name" value="Transferase(Phosphotransferase) domain 1"/>
    <property type="match status" value="2"/>
</dbReference>
<dbReference type="InterPro" id="IPR050339">
    <property type="entry name" value="CC_SR_Kinase"/>
</dbReference>
<dbReference type="EMBL" id="JAAMOD010000010">
    <property type="protein sequence ID" value="KAF5248070.1"/>
    <property type="molecule type" value="Genomic_DNA"/>
</dbReference>
<evidence type="ECO:0000256" key="7">
    <source>
        <dbReference type="ARBA" id="ARBA00037982"/>
    </source>
</evidence>
<dbReference type="PROSITE" id="PS00108">
    <property type="entry name" value="PROTEIN_KINASE_ST"/>
    <property type="match status" value="1"/>
</dbReference>